<proteinExistence type="predicted"/>
<reference evidence="1" key="1">
    <citation type="submission" date="2018-02" db="EMBL/GenBank/DDBJ databases">
        <title>Rhizophora mucronata_Transcriptome.</title>
        <authorList>
            <person name="Meera S.P."/>
            <person name="Sreeshan A."/>
            <person name="Augustine A."/>
        </authorList>
    </citation>
    <scope>NUCLEOTIDE SEQUENCE</scope>
    <source>
        <tissue evidence="1">Leaf</tissue>
    </source>
</reference>
<evidence type="ECO:0000313" key="1">
    <source>
        <dbReference type="EMBL" id="MBX36281.1"/>
    </source>
</evidence>
<protein>
    <submittedName>
        <fullName evidence="1">Uncharacterized protein</fullName>
    </submittedName>
</protein>
<sequence length="17" mass="1916">MNLVVQLVCHIVSHPNL</sequence>
<accession>A0A2P2N1G8</accession>
<dbReference type="EMBL" id="GGEC01055797">
    <property type="protein sequence ID" value="MBX36281.1"/>
    <property type="molecule type" value="Transcribed_RNA"/>
</dbReference>
<dbReference type="AlphaFoldDB" id="A0A2P2N1G8"/>
<organism evidence="1">
    <name type="scientific">Rhizophora mucronata</name>
    <name type="common">Asiatic mangrove</name>
    <dbReference type="NCBI Taxonomy" id="61149"/>
    <lineage>
        <taxon>Eukaryota</taxon>
        <taxon>Viridiplantae</taxon>
        <taxon>Streptophyta</taxon>
        <taxon>Embryophyta</taxon>
        <taxon>Tracheophyta</taxon>
        <taxon>Spermatophyta</taxon>
        <taxon>Magnoliopsida</taxon>
        <taxon>eudicotyledons</taxon>
        <taxon>Gunneridae</taxon>
        <taxon>Pentapetalae</taxon>
        <taxon>rosids</taxon>
        <taxon>fabids</taxon>
        <taxon>Malpighiales</taxon>
        <taxon>Rhizophoraceae</taxon>
        <taxon>Rhizophora</taxon>
    </lineage>
</organism>
<name>A0A2P2N1G8_RHIMU</name>